<evidence type="ECO:0000313" key="2">
    <source>
        <dbReference type="EMBL" id="CAL4096287.1"/>
    </source>
</evidence>
<evidence type="ECO:0000256" key="1">
    <source>
        <dbReference type="SAM" id="MobiDB-lite"/>
    </source>
</evidence>
<accession>A0AAV2QPY5</accession>
<comment type="caution">
    <text evidence="2">The sequence shown here is derived from an EMBL/GenBank/DDBJ whole genome shotgun (WGS) entry which is preliminary data.</text>
</comment>
<keyword evidence="3" id="KW-1185">Reference proteome</keyword>
<name>A0AAV2QPY5_MEGNR</name>
<dbReference type="EMBL" id="CAXKWB010009905">
    <property type="protein sequence ID" value="CAL4096287.1"/>
    <property type="molecule type" value="Genomic_DNA"/>
</dbReference>
<organism evidence="2 3">
    <name type="scientific">Meganyctiphanes norvegica</name>
    <name type="common">Northern krill</name>
    <name type="synonym">Thysanopoda norvegica</name>
    <dbReference type="NCBI Taxonomy" id="48144"/>
    <lineage>
        <taxon>Eukaryota</taxon>
        <taxon>Metazoa</taxon>
        <taxon>Ecdysozoa</taxon>
        <taxon>Arthropoda</taxon>
        <taxon>Crustacea</taxon>
        <taxon>Multicrustacea</taxon>
        <taxon>Malacostraca</taxon>
        <taxon>Eumalacostraca</taxon>
        <taxon>Eucarida</taxon>
        <taxon>Euphausiacea</taxon>
        <taxon>Euphausiidae</taxon>
        <taxon>Meganyctiphanes</taxon>
    </lineage>
</organism>
<feature type="non-terminal residue" evidence="2">
    <location>
        <position position="1"/>
    </location>
</feature>
<proteinExistence type="predicted"/>
<gene>
    <name evidence="2" type="ORF">MNOR_LOCUS15669</name>
</gene>
<evidence type="ECO:0000313" key="3">
    <source>
        <dbReference type="Proteomes" id="UP001497623"/>
    </source>
</evidence>
<dbReference type="AlphaFoldDB" id="A0AAV2QPY5"/>
<sequence length="128" mass="14033">GVSSELPASDPCRFEYHAAQLERFLQDYHRLQEQLLAMKVSYESNRRAGSFSRVDISVDSSPLICQPPVFLKTQGVSSETITTPVSVSGSQLQEAMAKTSFVSAKGVPQKPHDPPLKSILKSSSRVPQ</sequence>
<protein>
    <submittedName>
        <fullName evidence="2">Uncharacterized protein</fullName>
    </submittedName>
</protein>
<feature type="region of interest" description="Disordered" evidence="1">
    <location>
        <begin position="103"/>
        <end position="128"/>
    </location>
</feature>
<reference evidence="2 3" key="1">
    <citation type="submission" date="2024-05" db="EMBL/GenBank/DDBJ databases">
        <authorList>
            <person name="Wallberg A."/>
        </authorList>
    </citation>
    <scope>NUCLEOTIDE SEQUENCE [LARGE SCALE GENOMIC DNA]</scope>
</reference>
<dbReference type="Proteomes" id="UP001497623">
    <property type="component" value="Unassembled WGS sequence"/>
</dbReference>